<dbReference type="PANTHER" id="PTHR10302">
    <property type="entry name" value="SINGLE-STRANDED DNA-BINDING PROTEIN"/>
    <property type="match status" value="1"/>
</dbReference>
<dbReference type="InterPro" id="IPR000424">
    <property type="entry name" value="Primosome_PriB/ssb"/>
</dbReference>
<evidence type="ECO:0000256" key="2">
    <source>
        <dbReference type="HAMAP-Rule" id="MF_00984"/>
    </source>
</evidence>
<sequence>MSLNKVILEGNIGKIDDTRYMPNGDPVVNFSLATDEAYKEGNEWKTRACWHRIVAFGDSFARRLEHAKPGSNVAIVGRIRYRQWTPEDGVKRTTAEVVLEEFSFVGGKRQSSSSSEGDAAESHSNGHSDGNGHDDGGAFEEPAAASGAAPAKGKGSRSSKRTGSGAAS</sequence>
<comment type="caution">
    <text evidence="5">The sequence shown here is derived from an EMBL/GenBank/DDBJ whole genome shotgun (WGS) entry which is preliminary data.</text>
</comment>
<dbReference type="NCBIfam" id="TIGR00621">
    <property type="entry name" value="ssb"/>
    <property type="match status" value="1"/>
</dbReference>
<protein>
    <recommendedName>
        <fullName evidence="2 3">Single-stranded DNA-binding protein</fullName>
        <shortName evidence="2">SSB</shortName>
    </recommendedName>
</protein>
<dbReference type="RefSeq" id="WP_050453138.1">
    <property type="nucleotide sequence ID" value="NZ_LFJJ01000037.1"/>
</dbReference>
<dbReference type="HAMAP" id="MF_00984">
    <property type="entry name" value="SSB"/>
    <property type="match status" value="1"/>
</dbReference>
<dbReference type="PATRIC" id="fig|242163.4.peg.4871"/>
<accession>A0A0L0MF70</accession>
<dbReference type="PIRSF" id="PIRSF002070">
    <property type="entry name" value="SSB"/>
    <property type="match status" value="1"/>
</dbReference>
<evidence type="ECO:0000256" key="1">
    <source>
        <dbReference type="ARBA" id="ARBA00023125"/>
    </source>
</evidence>
<evidence type="ECO:0000256" key="4">
    <source>
        <dbReference type="SAM" id="MobiDB-lite"/>
    </source>
</evidence>
<dbReference type="CDD" id="cd04496">
    <property type="entry name" value="SSB_OBF"/>
    <property type="match status" value="1"/>
</dbReference>
<feature type="compositionally biased region" description="Basic and acidic residues" evidence="4">
    <location>
        <begin position="120"/>
        <end position="136"/>
    </location>
</feature>
<comment type="subunit">
    <text evidence="2">Homotetramer.</text>
</comment>
<name>A0A0L0MF70_9BURK</name>
<dbReference type="Proteomes" id="UP000036959">
    <property type="component" value="Unassembled WGS sequence"/>
</dbReference>
<dbReference type="Gene3D" id="2.40.50.140">
    <property type="entry name" value="Nucleic acid-binding proteins"/>
    <property type="match status" value="1"/>
</dbReference>
<dbReference type="InterPro" id="IPR012340">
    <property type="entry name" value="NA-bd_OB-fold"/>
</dbReference>
<evidence type="ECO:0000256" key="3">
    <source>
        <dbReference type="PIRNR" id="PIRNR002070"/>
    </source>
</evidence>
<dbReference type="EMBL" id="LFJJ01000037">
    <property type="protein sequence ID" value="KND60983.1"/>
    <property type="molecule type" value="Genomic_DNA"/>
</dbReference>
<evidence type="ECO:0000313" key="6">
    <source>
        <dbReference type="Proteomes" id="UP000036959"/>
    </source>
</evidence>
<feature type="compositionally biased region" description="Low complexity" evidence="4">
    <location>
        <begin position="139"/>
        <end position="153"/>
    </location>
</feature>
<dbReference type="GO" id="GO:0009295">
    <property type="term" value="C:nucleoid"/>
    <property type="evidence" value="ECO:0007669"/>
    <property type="project" value="TreeGrafter"/>
</dbReference>
<dbReference type="InterPro" id="IPR011344">
    <property type="entry name" value="ssDNA-bd"/>
</dbReference>
<dbReference type="AlphaFoldDB" id="A0A0L0MF70"/>
<dbReference type="GO" id="GO:0006260">
    <property type="term" value="P:DNA replication"/>
    <property type="evidence" value="ECO:0007669"/>
    <property type="project" value="InterPro"/>
</dbReference>
<feature type="region of interest" description="Disordered" evidence="4">
    <location>
        <begin position="105"/>
        <end position="168"/>
    </location>
</feature>
<keyword evidence="1 2" id="KW-0238">DNA-binding</keyword>
<evidence type="ECO:0000313" key="5">
    <source>
        <dbReference type="EMBL" id="KND60983.1"/>
    </source>
</evidence>
<organism evidence="5 6">
    <name type="scientific">Candidatus Burkholderia verschuerenii</name>
    <dbReference type="NCBI Taxonomy" id="242163"/>
    <lineage>
        <taxon>Bacteria</taxon>
        <taxon>Pseudomonadati</taxon>
        <taxon>Pseudomonadota</taxon>
        <taxon>Betaproteobacteria</taxon>
        <taxon>Burkholderiales</taxon>
        <taxon>Burkholderiaceae</taxon>
        <taxon>Burkholderia</taxon>
    </lineage>
</organism>
<comment type="caution">
    <text evidence="2">Lacks conserved residue(s) required for the propagation of feature annotation.</text>
</comment>
<dbReference type="PANTHER" id="PTHR10302:SF0">
    <property type="entry name" value="SINGLE-STRANDED DNA-BINDING PROTEIN, MITOCHONDRIAL"/>
    <property type="match status" value="1"/>
</dbReference>
<reference evidence="6" key="1">
    <citation type="submission" date="2015-06" db="EMBL/GenBank/DDBJ databases">
        <title>Comparative genomics of Burkholderia leaf nodule symbionts.</title>
        <authorList>
            <person name="Carlier A."/>
            <person name="Eberl L."/>
            <person name="Pinto-Carbo M."/>
        </authorList>
    </citation>
    <scope>NUCLEOTIDE SEQUENCE [LARGE SCALE GENOMIC DNA]</scope>
    <source>
        <strain evidence="6">UZHbot4</strain>
    </source>
</reference>
<gene>
    <name evidence="5" type="ORF">BVER_00866c</name>
</gene>
<keyword evidence="6" id="KW-1185">Reference proteome</keyword>
<dbReference type="GO" id="GO:0003697">
    <property type="term" value="F:single-stranded DNA binding"/>
    <property type="evidence" value="ECO:0007669"/>
    <property type="project" value="UniProtKB-UniRule"/>
</dbReference>
<proteinExistence type="inferred from homology"/>
<dbReference type="SUPFAM" id="SSF50249">
    <property type="entry name" value="Nucleic acid-binding proteins"/>
    <property type="match status" value="1"/>
</dbReference>
<dbReference type="PROSITE" id="PS50935">
    <property type="entry name" value="SSB"/>
    <property type="match status" value="1"/>
</dbReference>
<dbReference type="Pfam" id="PF00436">
    <property type="entry name" value="SSB"/>
    <property type="match status" value="1"/>
</dbReference>